<dbReference type="Proteomes" id="UP001266305">
    <property type="component" value="Unassembled WGS sequence"/>
</dbReference>
<evidence type="ECO:0000256" key="1">
    <source>
        <dbReference type="SAM" id="MobiDB-lite"/>
    </source>
</evidence>
<organism evidence="2 3">
    <name type="scientific">Saguinus oedipus</name>
    <name type="common">Cotton-top tamarin</name>
    <name type="synonym">Oedipomidas oedipus</name>
    <dbReference type="NCBI Taxonomy" id="9490"/>
    <lineage>
        <taxon>Eukaryota</taxon>
        <taxon>Metazoa</taxon>
        <taxon>Chordata</taxon>
        <taxon>Craniata</taxon>
        <taxon>Vertebrata</taxon>
        <taxon>Euteleostomi</taxon>
        <taxon>Mammalia</taxon>
        <taxon>Eutheria</taxon>
        <taxon>Euarchontoglires</taxon>
        <taxon>Primates</taxon>
        <taxon>Haplorrhini</taxon>
        <taxon>Platyrrhini</taxon>
        <taxon>Cebidae</taxon>
        <taxon>Callitrichinae</taxon>
        <taxon>Saguinus</taxon>
    </lineage>
</organism>
<evidence type="ECO:0000313" key="2">
    <source>
        <dbReference type="EMBL" id="KAK2117498.1"/>
    </source>
</evidence>
<dbReference type="EMBL" id="JASSZA010000002">
    <property type="protein sequence ID" value="KAK2117498.1"/>
    <property type="molecule type" value="Genomic_DNA"/>
</dbReference>
<proteinExistence type="predicted"/>
<keyword evidence="3" id="KW-1185">Reference proteome</keyword>
<evidence type="ECO:0000313" key="3">
    <source>
        <dbReference type="Proteomes" id="UP001266305"/>
    </source>
</evidence>
<feature type="region of interest" description="Disordered" evidence="1">
    <location>
        <begin position="128"/>
        <end position="149"/>
    </location>
</feature>
<accession>A0ABQ9W790</accession>
<reference evidence="2 3" key="1">
    <citation type="submission" date="2023-05" db="EMBL/GenBank/DDBJ databases">
        <title>B98-5 Cell Line De Novo Hybrid Assembly: An Optical Mapping Approach.</title>
        <authorList>
            <person name="Kananen K."/>
            <person name="Auerbach J.A."/>
            <person name="Kautto E."/>
            <person name="Blachly J.S."/>
        </authorList>
    </citation>
    <scope>NUCLEOTIDE SEQUENCE [LARGE SCALE GENOMIC DNA]</scope>
    <source>
        <strain evidence="2">B95-8</strain>
        <tissue evidence="2">Cell line</tissue>
    </source>
</reference>
<comment type="caution">
    <text evidence="2">The sequence shown here is derived from an EMBL/GenBank/DDBJ whole genome shotgun (WGS) entry which is preliminary data.</text>
</comment>
<gene>
    <name evidence="2" type="ORF">P7K49_004384</name>
</gene>
<feature type="compositionally biased region" description="Basic and acidic residues" evidence="1">
    <location>
        <begin position="128"/>
        <end position="139"/>
    </location>
</feature>
<name>A0ABQ9W790_SAGOE</name>
<feature type="non-terminal residue" evidence="2">
    <location>
        <position position="149"/>
    </location>
</feature>
<protein>
    <recommendedName>
        <fullName evidence="4">Secreted protein</fullName>
    </recommendedName>
</protein>
<evidence type="ECO:0008006" key="4">
    <source>
        <dbReference type="Google" id="ProtNLM"/>
    </source>
</evidence>
<sequence length="149" mass="15731">MDLVFVLCSVSSVGAVDVVFVLCSVSSVGAVDVVFVTFGTQAAGLPAVAYLGRLDAVPFPSDWDSQPARGTALGHLGAPTPLGAVQRPSCSSALPGGSHAFYVICLPSSLPALIRYIRPVFVSRSDQDSRRKTVEEIKRRAQSNGKWPQ</sequence>